<dbReference type="RefSeq" id="XP_024384824.1">
    <property type="nucleotide sequence ID" value="XM_024529056.2"/>
</dbReference>
<dbReference type="Proteomes" id="UP000006727">
    <property type="component" value="Chromosome 9"/>
</dbReference>
<keyword evidence="2" id="KW-0812">Transmembrane</keyword>
<dbReference type="EMBL" id="ABEU02000009">
    <property type="protein sequence ID" value="PNR48508.1"/>
    <property type="molecule type" value="Genomic_DNA"/>
</dbReference>
<dbReference type="KEGG" id="ppp:112286787"/>
<dbReference type="OrthoDB" id="2016911at2759"/>
<evidence type="ECO:0000313" key="5">
    <source>
        <dbReference type="Proteomes" id="UP000006727"/>
    </source>
</evidence>
<reference evidence="4" key="3">
    <citation type="submission" date="2020-12" db="UniProtKB">
        <authorList>
            <consortium name="EnsemblPlants"/>
        </authorList>
    </citation>
    <scope>IDENTIFICATION</scope>
</reference>
<evidence type="ECO:0000313" key="3">
    <source>
        <dbReference type="EMBL" id="PNR48508.1"/>
    </source>
</evidence>
<dbReference type="OMA" id="KLCGYSP"/>
<feature type="compositionally biased region" description="Basic and acidic residues" evidence="1">
    <location>
        <begin position="100"/>
        <end position="110"/>
    </location>
</feature>
<organism evidence="3">
    <name type="scientific">Physcomitrium patens</name>
    <name type="common">Spreading-leaved earth moss</name>
    <name type="synonym">Physcomitrella patens</name>
    <dbReference type="NCBI Taxonomy" id="3218"/>
    <lineage>
        <taxon>Eukaryota</taxon>
        <taxon>Viridiplantae</taxon>
        <taxon>Streptophyta</taxon>
        <taxon>Embryophyta</taxon>
        <taxon>Bryophyta</taxon>
        <taxon>Bryophytina</taxon>
        <taxon>Bryopsida</taxon>
        <taxon>Funariidae</taxon>
        <taxon>Funariales</taxon>
        <taxon>Funariaceae</taxon>
        <taxon>Physcomitrium</taxon>
    </lineage>
</organism>
<reference evidence="3 5" key="2">
    <citation type="journal article" date="2018" name="Plant J.">
        <title>The Physcomitrella patens chromosome-scale assembly reveals moss genome structure and evolution.</title>
        <authorList>
            <person name="Lang D."/>
            <person name="Ullrich K.K."/>
            <person name="Murat F."/>
            <person name="Fuchs J."/>
            <person name="Jenkins J."/>
            <person name="Haas F.B."/>
            <person name="Piednoel M."/>
            <person name="Gundlach H."/>
            <person name="Van Bel M."/>
            <person name="Meyberg R."/>
            <person name="Vives C."/>
            <person name="Morata J."/>
            <person name="Symeonidi A."/>
            <person name="Hiss M."/>
            <person name="Muchero W."/>
            <person name="Kamisugi Y."/>
            <person name="Saleh O."/>
            <person name="Blanc G."/>
            <person name="Decker E.L."/>
            <person name="van Gessel N."/>
            <person name="Grimwood J."/>
            <person name="Hayes R.D."/>
            <person name="Graham S.W."/>
            <person name="Gunter L.E."/>
            <person name="McDaniel S.F."/>
            <person name="Hoernstein S.N.W."/>
            <person name="Larsson A."/>
            <person name="Li F.W."/>
            <person name="Perroud P.F."/>
            <person name="Phillips J."/>
            <person name="Ranjan P."/>
            <person name="Rokshar D.S."/>
            <person name="Rothfels C.J."/>
            <person name="Schneider L."/>
            <person name="Shu S."/>
            <person name="Stevenson D.W."/>
            <person name="Thummler F."/>
            <person name="Tillich M."/>
            <person name="Villarreal Aguilar J.C."/>
            <person name="Widiez T."/>
            <person name="Wong G.K."/>
            <person name="Wymore A."/>
            <person name="Zhang Y."/>
            <person name="Zimmer A.D."/>
            <person name="Quatrano R.S."/>
            <person name="Mayer K.F.X."/>
            <person name="Goodstein D."/>
            <person name="Casacuberta J.M."/>
            <person name="Vandepoele K."/>
            <person name="Reski R."/>
            <person name="Cuming A.C."/>
            <person name="Tuskan G.A."/>
            <person name="Maumus F."/>
            <person name="Salse J."/>
            <person name="Schmutz J."/>
            <person name="Rensing S.A."/>
        </authorList>
    </citation>
    <scope>NUCLEOTIDE SEQUENCE [LARGE SCALE GENOMIC DNA]</scope>
    <source>
        <strain evidence="4 5">cv. Gransden 2004</strain>
    </source>
</reference>
<dbReference type="Gramene" id="Pp3c9_20640V3.1">
    <property type="protein sequence ID" value="PAC:32913010.CDS.1"/>
    <property type="gene ID" value="Pp3c9_20640"/>
</dbReference>
<reference evidence="3 5" key="1">
    <citation type="journal article" date="2008" name="Science">
        <title>The Physcomitrella genome reveals evolutionary insights into the conquest of land by plants.</title>
        <authorList>
            <person name="Rensing S."/>
            <person name="Lang D."/>
            <person name="Zimmer A."/>
            <person name="Terry A."/>
            <person name="Salamov A."/>
            <person name="Shapiro H."/>
            <person name="Nishiyama T."/>
            <person name="Perroud P.-F."/>
            <person name="Lindquist E."/>
            <person name="Kamisugi Y."/>
            <person name="Tanahashi T."/>
            <person name="Sakakibara K."/>
            <person name="Fujita T."/>
            <person name="Oishi K."/>
            <person name="Shin-I T."/>
            <person name="Kuroki Y."/>
            <person name="Toyoda A."/>
            <person name="Suzuki Y."/>
            <person name="Hashimoto A."/>
            <person name="Yamaguchi K."/>
            <person name="Sugano A."/>
            <person name="Kohara Y."/>
            <person name="Fujiyama A."/>
            <person name="Anterola A."/>
            <person name="Aoki S."/>
            <person name="Ashton N."/>
            <person name="Barbazuk W.B."/>
            <person name="Barker E."/>
            <person name="Bennetzen J."/>
            <person name="Bezanilla M."/>
            <person name="Blankenship R."/>
            <person name="Cho S.H."/>
            <person name="Dutcher S."/>
            <person name="Estelle M."/>
            <person name="Fawcett J.A."/>
            <person name="Gundlach H."/>
            <person name="Hanada K."/>
            <person name="Heyl A."/>
            <person name="Hicks K.A."/>
            <person name="Hugh J."/>
            <person name="Lohr M."/>
            <person name="Mayer K."/>
            <person name="Melkozernov A."/>
            <person name="Murata T."/>
            <person name="Nelson D."/>
            <person name="Pils B."/>
            <person name="Prigge M."/>
            <person name="Reiss B."/>
            <person name="Renner T."/>
            <person name="Rombauts S."/>
            <person name="Rushton P."/>
            <person name="Sanderfoot A."/>
            <person name="Schween G."/>
            <person name="Shiu S.-H."/>
            <person name="Stueber K."/>
            <person name="Theodoulou F.L."/>
            <person name="Tu H."/>
            <person name="Van de Peer Y."/>
            <person name="Verrier P.J."/>
            <person name="Waters E."/>
            <person name="Wood A."/>
            <person name="Yang L."/>
            <person name="Cove D."/>
            <person name="Cuming A."/>
            <person name="Hasebe M."/>
            <person name="Lucas S."/>
            <person name="Mishler D.B."/>
            <person name="Reski R."/>
            <person name="Grigoriev I."/>
            <person name="Quatrano R.S."/>
            <person name="Boore J.L."/>
        </authorList>
    </citation>
    <scope>NUCLEOTIDE SEQUENCE [LARGE SCALE GENOMIC DNA]</scope>
    <source>
        <strain evidence="4 5">cv. Gransden 2004</strain>
    </source>
</reference>
<evidence type="ECO:0000256" key="2">
    <source>
        <dbReference type="SAM" id="Phobius"/>
    </source>
</evidence>
<dbReference type="STRING" id="3218.A0A2K1K413"/>
<dbReference type="PaxDb" id="3218-PP1S314_62V6.1"/>
<gene>
    <name evidence="4" type="primary">LOC112286787</name>
    <name evidence="3" type="ORF">PHYPA_012985</name>
</gene>
<dbReference type="FunCoup" id="A0A2K1K413">
    <property type="interactions" value="968"/>
</dbReference>
<accession>A0A2K1K413</accession>
<dbReference type="GeneID" id="112286787"/>
<sequence>MEAASVLSASAPRCCYTSSCRNPNVTASGLARSLKSSLFISSNVSLRPHFRSRNSTSRHHLRMVVRWEGGQDKDPSSEERPETLFMRELAKRKKLGQDVGMKETDTKTKEEETEGSKAFSMPKSTDERDTSDQRKRSMALNSEGLDGLIPRGQELVKLGGTFWVTFWPLIVGTLVLFLASYLYFGPAFLHSGTRINPPPYIDPYQLLDSEQLPSQVGPNRVPYNTYISPQ</sequence>
<dbReference type="AlphaFoldDB" id="A0A2K1K413"/>
<evidence type="ECO:0000313" key="4">
    <source>
        <dbReference type="EnsemblPlants" id="PAC:32913010.CDS.1"/>
    </source>
</evidence>
<keyword evidence="2" id="KW-1133">Transmembrane helix</keyword>
<dbReference type="PANTHER" id="PTHR35699:SF1">
    <property type="entry name" value="F2J10.10 PROTEIN"/>
    <property type="match status" value="1"/>
</dbReference>
<protein>
    <submittedName>
        <fullName evidence="3 4">Uncharacterized protein</fullName>
    </submittedName>
</protein>
<keyword evidence="5" id="KW-1185">Reference proteome</keyword>
<keyword evidence="2" id="KW-0472">Membrane</keyword>
<dbReference type="EnsemblPlants" id="Pp3c9_20640V3.1">
    <property type="protein sequence ID" value="PAC:32913010.CDS.1"/>
    <property type="gene ID" value="Pp3c9_20640"/>
</dbReference>
<feature type="transmembrane region" description="Helical" evidence="2">
    <location>
        <begin position="162"/>
        <end position="184"/>
    </location>
</feature>
<feature type="region of interest" description="Disordered" evidence="1">
    <location>
        <begin position="96"/>
        <end position="135"/>
    </location>
</feature>
<dbReference type="EnsemblPlants" id="Pp3c9_20640V3.2">
    <property type="protein sequence ID" value="PAC:32913011.CDS.1"/>
    <property type="gene ID" value="Pp3c9_20640"/>
</dbReference>
<name>A0A2K1K413_PHYPA</name>
<dbReference type="Gramene" id="Pp3c9_20640V3.2">
    <property type="protein sequence ID" value="PAC:32913011.CDS.1"/>
    <property type="gene ID" value="Pp3c9_20640"/>
</dbReference>
<dbReference type="PANTHER" id="PTHR35699">
    <property type="entry name" value="F2J10.10 PROTEIN"/>
    <property type="match status" value="1"/>
</dbReference>
<proteinExistence type="predicted"/>
<dbReference type="RefSeq" id="XP_024384825.1">
    <property type="nucleotide sequence ID" value="XM_024529057.2"/>
</dbReference>
<evidence type="ECO:0000256" key="1">
    <source>
        <dbReference type="SAM" id="MobiDB-lite"/>
    </source>
</evidence>
<feature type="compositionally biased region" description="Basic and acidic residues" evidence="1">
    <location>
        <begin position="124"/>
        <end position="135"/>
    </location>
</feature>